<evidence type="ECO:0000256" key="1">
    <source>
        <dbReference type="ARBA" id="ARBA00023015"/>
    </source>
</evidence>
<protein>
    <submittedName>
        <fullName evidence="5">Response regulator transcription factor</fullName>
    </submittedName>
</protein>
<accession>A0A969PNQ2</accession>
<organism evidence="5 6">
    <name type="scientific">Alkalicoccus luteus</name>
    <dbReference type="NCBI Taxonomy" id="1237094"/>
    <lineage>
        <taxon>Bacteria</taxon>
        <taxon>Bacillati</taxon>
        <taxon>Bacillota</taxon>
        <taxon>Bacilli</taxon>
        <taxon>Bacillales</taxon>
        <taxon>Bacillaceae</taxon>
        <taxon>Alkalicoccus</taxon>
    </lineage>
</organism>
<dbReference type="GO" id="GO:0006355">
    <property type="term" value="P:regulation of DNA-templated transcription"/>
    <property type="evidence" value="ECO:0007669"/>
    <property type="project" value="InterPro"/>
</dbReference>
<evidence type="ECO:0000313" key="5">
    <source>
        <dbReference type="EMBL" id="NJP37580.1"/>
    </source>
</evidence>
<keyword evidence="3" id="KW-0804">Transcription</keyword>
<dbReference type="SMART" id="SM00421">
    <property type="entry name" value="HTH_LUXR"/>
    <property type="match status" value="1"/>
</dbReference>
<dbReference type="RefSeq" id="WP_168006243.1">
    <property type="nucleotide sequence ID" value="NZ_JAATHJ010000009.1"/>
</dbReference>
<dbReference type="PROSITE" id="PS50043">
    <property type="entry name" value="HTH_LUXR_2"/>
    <property type="match status" value="1"/>
</dbReference>
<gene>
    <name evidence="5" type="ORF">HCN83_08265</name>
</gene>
<dbReference type="InterPro" id="IPR000792">
    <property type="entry name" value="Tscrpt_reg_LuxR_C"/>
</dbReference>
<dbReference type="PANTHER" id="PTHR44688">
    <property type="entry name" value="DNA-BINDING TRANSCRIPTIONAL ACTIVATOR DEVR_DOSR"/>
    <property type="match status" value="1"/>
</dbReference>
<dbReference type="PRINTS" id="PR00038">
    <property type="entry name" value="HTHLUXR"/>
</dbReference>
<dbReference type="EMBL" id="JAATHJ010000009">
    <property type="protein sequence ID" value="NJP37580.1"/>
    <property type="molecule type" value="Genomic_DNA"/>
</dbReference>
<evidence type="ECO:0000256" key="3">
    <source>
        <dbReference type="ARBA" id="ARBA00023163"/>
    </source>
</evidence>
<dbReference type="Pfam" id="PF00196">
    <property type="entry name" value="GerE"/>
    <property type="match status" value="1"/>
</dbReference>
<name>A0A969PNQ2_9BACI</name>
<dbReference type="SUPFAM" id="SSF46894">
    <property type="entry name" value="C-terminal effector domain of the bipartite response regulators"/>
    <property type="match status" value="1"/>
</dbReference>
<reference evidence="5 6" key="1">
    <citation type="submission" date="2020-03" db="EMBL/GenBank/DDBJ databases">
        <title>Assessment of the enzymatic potential of alkaline-tolerant lipase obtained from Bacillus luteus H11 (technogenic soil) for the bioremediation of saline soils contaminated with petroleum substances.</title>
        <authorList>
            <person name="Kalwasinska A."/>
        </authorList>
    </citation>
    <scope>NUCLEOTIDE SEQUENCE [LARGE SCALE GENOMIC DNA]</scope>
    <source>
        <strain evidence="5 6">H11</strain>
    </source>
</reference>
<dbReference type="PANTHER" id="PTHR44688:SF16">
    <property type="entry name" value="DNA-BINDING TRANSCRIPTIONAL ACTIVATOR DEVR_DOSR"/>
    <property type="match status" value="1"/>
</dbReference>
<comment type="caution">
    <text evidence="5">The sequence shown here is derived from an EMBL/GenBank/DDBJ whole genome shotgun (WGS) entry which is preliminary data.</text>
</comment>
<dbReference type="AlphaFoldDB" id="A0A969PNQ2"/>
<evidence type="ECO:0000259" key="4">
    <source>
        <dbReference type="PROSITE" id="PS50043"/>
    </source>
</evidence>
<evidence type="ECO:0000256" key="2">
    <source>
        <dbReference type="ARBA" id="ARBA00023125"/>
    </source>
</evidence>
<sequence length="215" mass="24260">MIETVSPIKVTYLQSVHEDRQVHVCQQTVTPVLEQLARPVHVIYLLHPSGLTDEERDVLKAGYPGEQKMIILTSPVTPDQILDMQNYAPIVLSAKYAMSFPSAMREAVINQLPHVEPDISALLAVRISNLKEKKKRLSRIELNGADIRDSFKPQEIEVLQAILDGSDTKQISEDLYKAHSTVNTTLSKIYRKMNVTCRTAVITECIKRGWVLSVR</sequence>
<dbReference type="Proteomes" id="UP000752012">
    <property type="component" value="Unassembled WGS sequence"/>
</dbReference>
<keyword evidence="6" id="KW-1185">Reference proteome</keyword>
<dbReference type="InterPro" id="IPR036388">
    <property type="entry name" value="WH-like_DNA-bd_sf"/>
</dbReference>
<dbReference type="GO" id="GO:0003677">
    <property type="term" value="F:DNA binding"/>
    <property type="evidence" value="ECO:0007669"/>
    <property type="project" value="UniProtKB-KW"/>
</dbReference>
<evidence type="ECO:0000313" key="6">
    <source>
        <dbReference type="Proteomes" id="UP000752012"/>
    </source>
</evidence>
<proteinExistence type="predicted"/>
<dbReference type="InterPro" id="IPR016032">
    <property type="entry name" value="Sig_transdc_resp-reg_C-effctor"/>
</dbReference>
<keyword evidence="2" id="KW-0238">DNA-binding</keyword>
<keyword evidence="1" id="KW-0805">Transcription regulation</keyword>
<feature type="domain" description="HTH luxR-type" evidence="4">
    <location>
        <begin position="144"/>
        <end position="209"/>
    </location>
</feature>
<dbReference type="Gene3D" id="1.10.10.10">
    <property type="entry name" value="Winged helix-like DNA-binding domain superfamily/Winged helix DNA-binding domain"/>
    <property type="match status" value="1"/>
</dbReference>